<dbReference type="Proteomes" id="UP000001591">
    <property type="component" value="Chromosome"/>
</dbReference>
<organism evidence="2 3">
    <name type="scientific">Rhodospirillum centenum (strain ATCC 51521 / SW)</name>
    <dbReference type="NCBI Taxonomy" id="414684"/>
    <lineage>
        <taxon>Bacteria</taxon>
        <taxon>Pseudomonadati</taxon>
        <taxon>Pseudomonadota</taxon>
        <taxon>Alphaproteobacteria</taxon>
        <taxon>Rhodospirillales</taxon>
        <taxon>Rhodospirillaceae</taxon>
        <taxon>Rhodospirillum</taxon>
    </lineage>
</organism>
<dbReference type="HOGENOM" id="CLU_798951_0_0_5"/>
<gene>
    <name evidence="2" type="ordered locus">RC1_2864</name>
</gene>
<dbReference type="KEGG" id="rce:RC1_2864"/>
<sequence>MRSVIGIAIAVMLTAWAGGADASVPRRQEALDAAVAAGRLHLDGVVARIGERRIQDKGGLDLEGLALGLSGTEVPAAALAPVPEGSGSLARRLGAFVSGGVHWIGGRLLSDGLTAGVDLELDGRGMAGITASYVEAPEADGLTARTLAVYLSRTETSGTGLHAIAGIGHAAAPGGSEGHTAAPGGREGDAAAPGNDGGDARAAGVLFGELGGVGRFEPAPGLTLTPELRLGVQAGRSGTAGPGGSGAVAVETLARLAADYGHDLGRIGWLRLGADVSWWLPLGDGGRRRRDREARLRLGGRTTKSVLMLTASLERPEGTLFTLDHVTEDRHRGPDGHSLRAGMTVRF</sequence>
<protein>
    <submittedName>
        <fullName evidence="2">Uncharacterized protein</fullName>
    </submittedName>
</protein>
<dbReference type="RefSeq" id="WP_012568014.1">
    <property type="nucleotide sequence ID" value="NC_011420.2"/>
</dbReference>
<dbReference type="AlphaFoldDB" id="B6IVB0"/>
<proteinExistence type="predicted"/>
<dbReference type="EMBL" id="CP000613">
    <property type="protein sequence ID" value="ACJ00234.1"/>
    <property type="molecule type" value="Genomic_DNA"/>
</dbReference>
<evidence type="ECO:0000313" key="3">
    <source>
        <dbReference type="Proteomes" id="UP000001591"/>
    </source>
</evidence>
<feature type="region of interest" description="Disordered" evidence="1">
    <location>
        <begin position="172"/>
        <end position="197"/>
    </location>
</feature>
<evidence type="ECO:0000256" key="1">
    <source>
        <dbReference type="SAM" id="MobiDB-lite"/>
    </source>
</evidence>
<evidence type="ECO:0000313" key="2">
    <source>
        <dbReference type="EMBL" id="ACJ00234.1"/>
    </source>
</evidence>
<name>B6IVB0_RHOCS</name>
<accession>B6IVB0</accession>
<keyword evidence="3" id="KW-1185">Reference proteome</keyword>
<reference evidence="2 3" key="1">
    <citation type="journal article" date="2010" name="BMC Genomics">
        <title>Metabolic flexibility revealed in the genome of the cyst-forming alpha-1 proteobacterium Rhodospirillum centenum.</title>
        <authorList>
            <person name="Lu Y.K."/>
            <person name="Marden J."/>
            <person name="Han M."/>
            <person name="Swingley W.D."/>
            <person name="Mastrian S.D."/>
            <person name="Chowdhury S.R."/>
            <person name="Hao J."/>
            <person name="Helmy T."/>
            <person name="Kim S."/>
            <person name="Kurdoglu A.A."/>
            <person name="Matthies H.J."/>
            <person name="Rollo D."/>
            <person name="Stothard P."/>
            <person name="Blankenship R.E."/>
            <person name="Bauer C.E."/>
            <person name="Touchman J.W."/>
        </authorList>
    </citation>
    <scope>NUCLEOTIDE SEQUENCE [LARGE SCALE GENOMIC DNA]</scope>
    <source>
        <strain evidence="3">ATCC 51521 / SW</strain>
    </source>
</reference>